<gene>
    <name evidence="1" type="ORF">FRZ06_03830</name>
</gene>
<evidence type="ECO:0000313" key="1">
    <source>
        <dbReference type="EMBL" id="QOX65820.1"/>
    </source>
</evidence>
<dbReference type="EMBL" id="CP042469">
    <property type="protein sequence ID" value="QOX65820.1"/>
    <property type="molecule type" value="Genomic_DNA"/>
</dbReference>
<name>A0ACD1AIF6_9FIRM</name>
<proteinExistence type="predicted"/>
<keyword evidence="1" id="KW-0131">Cell cycle</keyword>
<accession>A0ACD1AIF6</accession>
<evidence type="ECO:0000313" key="2">
    <source>
        <dbReference type="Proteomes" id="UP000594014"/>
    </source>
</evidence>
<keyword evidence="2" id="KW-1185">Reference proteome</keyword>
<organism evidence="1 2">
    <name type="scientific">Anoxybacterium hadale</name>
    <dbReference type="NCBI Taxonomy" id="3408580"/>
    <lineage>
        <taxon>Bacteria</taxon>
        <taxon>Bacillati</taxon>
        <taxon>Bacillota</taxon>
        <taxon>Clostridia</taxon>
        <taxon>Peptostreptococcales</taxon>
        <taxon>Anaerovoracaceae</taxon>
        <taxon>Anoxybacterium</taxon>
    </lineage>
</organism>
<keyword evidence="1" id="KW-0132">Cell division</keyword>
<sequence length="133" mass="14859">MDPRGSYMSARSDLKEAKEIKDTRVLPMQNKSTPQGTAQFKMVVIEPKSFDECPKLVDNLKAKKPVIINLEKVETDSARKIFDFLSGATYALNGNVQKVANNIFIFAPENVDVTANIDHKGIDFSGSPKNVWR</sequence>
<reference evidence="1" key="1">
    <citation type="submission" date="2019-08" db="EMBL/GenBank/DDBJ databases">
        <title>Genome sequence of Clostridiales bacterium MT110.</title>
        <authorList>
            <person name="Cao J."/>
        </authorList>
    </citation>
    <scope>NUCLEOTIDE SEQUENCE</scope>
    <source>
        <strain evidence="1">MT110</strain>
    </source>
</reference>
<dbReference type="Proteomes" id="UP000594014">
    <property type="component" value="Chromosome"/>
</dbReference>
<protein>
    <submittedName>
        <fullName evidence="1">Cell division protein SepF</fullName>
    </submittedName>
</protein>